<name>A0A0R2T4S6_9GAMM</name>
<dbReference type="PANTHER" id="PTHR38043:SF1">
    <property type="entry name" value="PROTEIN HEMX"/>
    <property type="match status" value="1"/>
</dbReference>
<dbReference type="EMBL" id="LICD01000064">
    <property type="protein sequence ID" value="KRO81848.1"/>
    <property type="molecule type" value="Genomic_DNA"/>
</dbReference>
<organism evidence="3 4">
    <name type="scientific">OM182 bacterium BACL3 MAG-120619-bin3</name>
    <dbReference type="NCBI Taxonomy" id="1655593"/>
    <lineage>
        <taxon>Bacteria</taxon>
        <taxon>Pseudomonadati</taxon>
        <taxon>Pseudomonadota</taxon>
        <taxon>Gammaproteobacteria</taxon>
        <taxon>OMG group</taxon>
        <taxon>OM182 clade</taxon>
    </lineage>
</organism>
<feature type="compositionally biased region" description="Polar residues" evidence="1">
    <location>
        <begin position="1"/>
        <end position="22"/>
    </location>
</feature>
<dbReference type="AlphaFoldDB" id="A0A0R2T4S6"/>
<keyword evidence="2" id="KW-0812">Transmembrane</keyword>
<evidence type="ECO:0000256" key="1">
    <source>
        <dbReference type="SAM" id="MobiDB-lite"/>
    </source>
</evidence>
<evidence type="ECO:0000313" key="3">
    <source>
        <dbReference type="EMBL" id="KRO81848.1"/>
    </source>
</evidence>
<dbReference type="Proteomes" id="UP000051242">
    <property type="component" value="Unassembled WGS sequence"/>
</dbReference>
<reference evidence="3 4" key="1">
    <citation type="submission" date="2015-10" db="EMBL/GenBank/DDBJ databases">
        <title>Metagenome-Assembled Genomes uncover a global brackish microbiome.</title>
        <authorList>
            <person name="Hugerth L.W."/>
            <person name="Larsson J."/>
            <person name="Alneberg J."/>
            <person name="Lindh M.V."/>
            <person name="Legrand C."/>
            <person name="Pinhassi J."/>
            <person name="Andersson A.F."/>
        </authorList>
    </citation>
    <scope>NUCLEOTIDE SEQUENCE [LARGE SCALE GENOMIC DNA]</scope>
    <source>
        <strain evidence="3">BACL22 MAG-120619-bin3</strain>
    </source>
</reference>
<sequence>MADTSDTPSENPEAAATTQPEGTAQAQPAKKATAKQDTARVLDDIAKVRPPMKTRAQRKARSRVIALIVLTLPLLAGIVWLAWQQWQLGSNLPQLEARLALVESGEPGGVQRPAQLSPEQEVQVAALVESARQKITADTQSLIDSVASESLGRGDSQVTDDARDRRLIELAAQAAQDALTQLDGRLTQQQVASAAELTRLRNQLAELSARMRAADSDPNRGWKLLEAEYLLSMASRKLRFERDVVSAIALYELADAALANSASDESYPLRQTLSGELASLRAVELPDTDSLFLRLDILLAQADSLVLAGNSIDSMRANFQAEDIFTAAPEMTRETDVENSLPWQLLDDTVEFLRSVFIWRKLDEPAQALVAARLGGAREFKLILEQAKLALLAGDDILFGRQLQSARLWLERNGELGSAPVNAALAELEQLEGVVLQPRLPLIGGALRGISELNASALQ</sequence>
<dbReference type="Pfam" id="PF04375">
    <property type="entry name" value="HemX"/>
    <property type="match status" value="1"/>
</dbReference>
<feature type="region of interest" description="Disordered" evidence="1">
    <location>
        <begin position="1"/>
        <end position="38"/>
    </location>
</feature>
<evidence type="ECO:0000256" key="2">
    <source>
        <dbReference type="SAM" id="Phobius"/>
    </source>
</evidence>
<gene>
    <name evidence="3" type="ORF">ABR85_01375</name>
</gene>
<protein>
    <submittedName>
        <fullName evidence="3">Uncharacterized protein</fullName>
    </submittedName>
</protein>
<accession>A0A0R2T4S6</accession>
<evidence type="ECO:0000313" key="4">
    <source>
        <dbReference type="Proteomes" id="UP000051242"/>
    </source>
</evidence>
<dbReference type="PANTHER" id="PTHR38043">
    <property type="entry name" value="PROTEIN HEMX"/>
    <property type="match status" value="1"/>
</dbReference>
<keyword evidence="2" id="KW-0472">Membrane</keyword>
<proteinExistence type="predicted"/>
<dbReference type="InterPro" id="IPR007470">
    <property type="entry name" value="HemX"/>
</dbReference>
<comment type="caution">
    <text evidence="3">The sequence shown here is derived from an EMBL/GenBank/DDBJ whole genome shotgun (WGS) entry which is preliminary data.</text>
</comment>
<keyword evidence="2" id="KW-1133">Transmembrane helix</keyword>
<feature type="transmembrane region" description="Helical" evidence="2">
    <location>
        <begin position="64"/>
        <end position="83"/>
    </location>
</feature>